<protein>
    <submittedName>
        <fullName evidence="1">Ras guanine nucleotide exchange factor domain-containing protein</fullName>
    </submittedName>
</protein>
<gene>
    <name evidence="1" type="ORF">K488DRAFT_48308</name>
</gene>
<keyword evidence="2" id="KW-1185">Reference proteome</keyword>
<dbReference type="Proteomes" id="UP000814128">
    <property type="component" value="Unassembled WGS sequence"/>
</dbReference>
<reference evidence="1" key="2">
    <citation type="journal article" date="2022" name="New Phytol.">
        <title>Evolutionary transition to the ectomycorrhizal habit in the genomes of a hyperdiverse lineage of mushroom-forming fungi.</title>
        <authorList>
            <person name="Looney B."/>
            <person name="Miyauchi S."/>
            <person name="Morin E."/>
            <person name="Drula E."/>
            <person name="Courty P.E."/>
            <person name="Kohler A."/>
            <person name="Kuo A."/>
            <person name="LaButti K."/>
            <person name="Pangilinan J."/>
            <person name="Lipzen A."/>
            <person name="Riley R."/>
            <person name="Andreopoulos W."/>
            <person name="He G."/>
            <person name="Johnson J."/>
            <person name="Nolan M."/>
            <person name="Tritt A."/>
            <person name="Barry K.W."/>
            <person name="Grigoriev I.V."/>
            <person name="Nagy L.G."/>
            <person name="Hibbett D."/>
            <person name="Henrissat B."/>
            <person name="Matheny P.B."/>
            <person name="Labbe J."/>
            <person name="Martin F.M."/>
        </authorList>
    </citation>
    <scope>NUCLEOTIDE SEQUENCE</scope>
    <source>
        <strain evidence="1">EC-137</strain>
    </source>
</reference>
<evidence type="ECO:0000313" key="2">
    <source>
        <dbReference type="Proteomes" id="UP000814128"/>
    </source>
</evidence>
<name>A0ACB8QNN9_9AGAM</name>
<comment type="caution">
    <text evidence="1">The sequence shown here is derived from an EMBL/GenBank/DDBJ whole genome shotgun (WGS) entry which is preliminary data.</text>
</comment>
<reference evidence="1" key="1">
    <citation type="submission" date="2021-02" db="EMBL/GenBank/DDBJ databases">
        <authorList>
            <consortium name="DOE Joint Genome Institute"/>
            <person name="Ahrendt S."/>
            <person name="Looney B.P."/>
            <person name="Miyauchi S."/>
            <person name="Morin E."/>
            <person name="Drula E."/>
            <person name="Courty P.E."/>
            <person name="Chicoki N."/>
            <person name="Fauchery L."/>
            <person name="Kohler A."/>
            <person name="Kuo A."/>
            <person name="Labutti K."/>
            <person name="Pangilinan J."/>
            <person name="Lipzen A."/>
            <person name="Riley R."/>
            <person name="Andreopoulos W."/>
            <person name="He G."/>
            <person name="Johnson J."/>
            <person name="Barry K.W."/>
            <person name="Grigoriev I.V."/>
            <person name="Nagy L."/>
            <person name="Hibbett D."/>
            <person name="Henrissat B."/>
            <person name="Matheny P.B."/>
            <person name="Labbe J."/>
            <person name="Martin F."/>
        </authorList>
    </citation>
    <scope>NUCLEOTIDE SEQUENCE</scope>
    <source>
        <strain evidence="1">EC-137</strain>
    </source>
</reference>
<accession>A0ACB8QNN9</accession>
<sequence length="983" mass="108950">MHTRATSAIRSPLAAEVLPSLQPPPLIRTTPTTSSIVRPPRTSVSSTSPVLTPTSASPSLQRSQLRTTLLRQGRPHTVSSPPTHPYPPRPPSSGATATAQPLTALSRITSIARSVCFFPPDASSFLIRCSQPDPSEISIVVVGDGHCGKSTVIDKGLKKYRLSRPSTVSPRDHPNVTCCVFSFTFTHLPPVSPDELSDTVRDGFVPRDGLPDRVLHVLEVDSAVLSNVPSAEHFTWPRDAPSLDAAIVCYDVSNRDSVANVEALLRCFRDLRLPVIVFACKSDLDRHVDSHQVHSRITQLDVGLVEVSALQDSGKIQLRLAFDFVLRAITTQRTGPMSDLDIDYNPASPDVLVSPPPWEISRASTATPTAVGVSARQSQSQPGPSSSSTPRSPPPPTSPTRSRSASELNANGDRPHDLDREKSRSTVDMAARATGADGLGSVVVPQPPQPLLAESLQSVDETSEDKNESRERDGRPASWATLDELLEKLLFLAVSGDDSAFISHFLLTYRRFASPRSVVLAMQKRMRWLDTPSADPMFACFAQMRICHLLEVWIQSYPHDFAVGQAAGALNALVRSIVSKTHLLHYGSDFLPFLEGRPLVDRDAAWAMKVDESADDDHEDRYPFDDYEDDEDEDSVSRLEPPASPVGTVPQTSSRASFSPTSARERKSSLPLSAKQIMDPEAARNPLFAAPEQEMTPKLLIRELQSIAAQLERIDVDVVAQEITRIEAKLFVAIEPRHWLQHTLVAGPKDSESDPIARFLEVSYHLAEWVVSLILCHDRTRARVRQIEKVVEIAARLRYYNNYSALRAFVAAIHKVTLPGDEVMEAFKGKSAGLYKTFQSWEVLLQSVRSHRAYRMALHNTKGASIPALEVHLQDLIKAHAGNTDVHPDDRTKIHWAKFNMMGRFIQSTTEFQVKCRNSVEYQFRETREHALVRQLLMRECKMDLDMQKARMQLPSDAGDTDDRPNTVGNLGNLGRRIWERLS</sequence>
<proteinExistence type="predicted"/>
<evidence type="ECO:0000313" key="1">
    <source>
        <dbReference type="EMBL" id="KAI0033150.1"/>
    </source>
</evidence>
<dbReference type="EMBL" id="MU273526">
    <property type="protein sequence ID" value="KAI0033150.1"/>
    <property type="molecule type" value="Genomic_DNA"/>
</dbReference>
<organism evidence="1 2">
    <name type="scientific">Vararia minispora EC-137</name>
    <dbReference type="NCBI Taxonomy" id="1314806"/>
    <lineage>
        <taxon>Eukaryota</taxon>
        <taxon>Fungi</taxon>
        <taxon>Dikarya</taxon>
        <taxon>Basidiomycota</taxon>
        <taxon>Agaricomycotina</taxon>
        <taxon>Agaricomycetes</taxon>
        <taxon>Russulales</taxon>
        <taxon>Lachnocladiaceae</taxon>
        <taxon>Vararia</taxon>
    </lineage>
</organism>